<gene>
    <name evidence="1" type="ORF">DPMN_081814</name>
</gene>
<dbReference type="Gene3D" id="3.90.640.10">
    <property type="entry name" value="Actin, Chain A, domain 4"/>
    <property type="match status" value="1"/>
</dbReference>
<reference evidence="1" key="1">
    <citation type="journal article" date="2019" name="bioRxiv">
        <title>The Genome of the Zebra Mussel, Dreissena polymorpha: A Resource for Invasive Species Research.</title>
        <authorList>
            <person name="McCartney M.A."/>
            <person name="Auch B."/>
            <person name="Kono T."/>
            <person name="Mallez S."/>
            <person name="Zhang Y."/>
            <person name="Obille A."/>
            <person name="Becker A."/>
            <person name="Abrahante J.E."/>
            <person name="Garbe J."/>
            <person name="Badalamenti J.P."/>
            <person name="Herman A."/>
            <person name="Mangelson H."/>
            <person name="Liachko I."/>
            <person name="Sullivan S."/>
            <person name="Sone E.D."/>
            <person name="Koren S."/>
            <person name="Silverstein K.A.T."/>
            <person name="Beckman K.B."/>
            <person name="Gohl D.M."/>
        </authorList>
    </citation>
    <scope>NUCLEOTIDE SEQUENCE</scope>
    <source>
        <strain evidence="1">Duluth1</strain>
        <tissue evidence="1">Whole animal</tissue>
    </source>
</reference>
<dbReference type="EMBL" id="JAIWYP010000016">
    <property type="protein sequence ID" value="KAH3694374.1"/>
    <property type="molecule type" value="Genomic_DNA"/>
</dbReference>
<reference evidence="1" key="2">
    <citation type="submission" date="2020-11" db="EMBL/GenBank/DDBJ databases">
        <authorList>
            <person name="McCartney M.A."/>
            <person name="Auch B."/>
            <person name="Kono T."/>
            <person name="Mallez S."/>
            <person name="Becker A."/>
            <person name="Gohl D.M."/>
            <person name="Silverstein K.A.T."/>
            <person name="Koren S."/>
            <person name="Bechman K.B."/>
            <person name="Herman A."/>
            <person name="Abrahante J.E."/>
            <person name="Garbe J."/>
        </authorList>
    </citation>
    <scope>NUCLEOTIDE SEQUENCE</scope>
    <source>
        <strain evidence="1">Duluth1</strain>
        <tissue evidence="1">Whole animal</tissue>
    </source>
</reference>
<evidence type="ECO:0000313" key="2">
    <source>
        <dbReference type="Proteomes" id="UP000828390"/>
    </source>
</evidence>
<sequence length="56" mass="6449">MASRDLTNYLMKILTERGCSVRTTAEREIVLNIKKKLCDVALVCIHETTYNNIMKC</sequence>
<dbReference type="Proteomes" id="UP000828390">
    <property type="component" value="Unassembled WGS sequence"/>
</dbReference>
<dbReference type="SUPFAM" id="SSF53067">
    <property type="entry name" value="Actin-like ATPase domain"/>
    <property type="match status" value="1"/>
</dbReference>
<organism evidence="1 2">
    <name type="scientific">Dreissena polymorpha</name>
    <name type="common">Zebra mussel</name>
    <name type="synonym">Mytilus polymorpha</name>
    <dbReference type="NCBI Taxonomy" id="45954"/>
    <lineage>
        <taxon>Eukaryota</taxon>
        <taxon>Metazoa</taxon>
        <taxon>Spiralia</taxon>
        <taxon>Lophotrochozoa</taxon>
        <taxon>Mollusca</taxon>
        <taxon>Bivalvia</taxon>
        <taxon>Autobranchia</taxon>
        <taxon>Heteroconchia</taxon>
        <taxon>Euheterodonta</taxon>
        <taxon>Imparidentia</taxon>
        <taxon>Neoheterodontei</taxon>
        <taxon>Myida</taxon>
        <taxon>Dreissenoidea</taxon>
        <taxon>Dreissenidae</taxon>
        <taxon>Dreissena</taxon>
    </lineage>
</organism>
<dbReference type="AlphaFoldDB" id="A0A9D4BGV8"/>
<dbReference type="InterPro" id="IPR043129">
    <property type="entry name" value="ATPase_NBD"/>
</dbReference>
<protein>
    <submittedName>
        <fullName evidence="1">Uncharacterized protein</fullName>
    </submittedName>
</protein>
<comment type="caution">
    <text evidence="1">The sequence shown here is derived from an EMBL/GenBank/DDBJ whole genome shotgun (WGS) entry which is preliminary data.</text>
</comment>
<proteinExistence type="predicted"/>
<evidence type="ECO:0000313" key="1">
    <source>
        <dbReference type="EMBL" id="KAH3694374.1"/>
    </source>
</evidence>
<keyword evidence="2" id="KW-1185">Reference proteome</keyword>
<accession>A0A9D4BGV8</accession>
<name>A0A9D4BGV8_DREPO</name>